<name>A0A919RB46_9ACTN</name>
<dbReference type="RefSeq" id="WP_239128564.1">
    <property type="nucleotide sequence ID" value="NZ_BOOW01000006.1"/>
</dbReference>
<dbReference type="Proteomes" id="UP000606172">
    <property type="component" value="Unassembled WGS sequence"/>
</dbReference>
<dbReference type="InterPro" id="IPR032675">
    <property type="entry name" value="LRR_dom_sf"/>
</dbReference>
<evidence type="ECO:0000313" key="1">
    <source>
        <dbReference type="EMBL" id="GII90443.1"/>
    </source>
</evidence>
<dbReference type="NCBIfam" id="NF038076">
    <property type="entry name" value="fam_STM4015"/>
    <property type="match status" value="1"/>
</dbReference>
<organism evidence="1 2">
    <name type="scientific">Sinosporangium siamense</name>
    <dbReference type="NCBI Taxonomy" id="1367973"/>
    <lineage>
        <taxon>Bacteria</taxon>
        <taxon>Bacillati</taxon>
        <taxon>Actinomycetota</taxon>
        <taxon>Actinomycetes</taxon>
        <taxon>Streptosporangiales</taxon>
        <taxon>Streptosporangiaceae</taxon>
        <taxon>Sinosporangium</taxon>
    </lineage>
</organism>
<comment type="caution">
    <text evidence="1">The sequence shown here is derived from an EMBL/GenBank/DDBJ whole genome shotgun (WGS) entry which is preliminary data.</text>
</comment>
<dbReference type="EMBL" id="BOOW01000006">
    <property type="protein sequence ID" value="GII90443.1"/>
    <property type="molecule type" value="Genomic_DNA"/>
</dbReference>
<evidence type="ECO:0000313" key="2">
    <source>
        <dbReference type="Proteomes" id="UP000606172"/>
    </source>
</evidence>
<dbReference type="SUPFAM" id="SSF52047">
    <property type="entry name" value="RNI-like"/>
    <property type="match status" value="1"/>
</dbReference>
<accession>A0A919RB46</accession>
<dbReference type="Gene3D" id="3.80.10.10">
    <property type="entry name" value="Ribonuclease Inhibitor"/>
    <property type="match status" value="1"/>
</dbReference>
<sequence>MEDTAFYGDVSAIDKVYAGLPVVSSPEDDETPLPPARGVAWRVAADIDGEVNSDDFATRFERLLRRVDPARIQAIVVGMWAEFDGSSAEVVSLLAEAADRLPALRSIFLGAIPQEENEISWIEQSDITPLLTAFPQLERLDVRGGNGVSLAPLRHESLRVLRFETGGLPVEVPRAVLDCDLPALRHLDLWLGSDNYGCTVTVTDLGPLLSGERLPALTHLGLENSEFQDDIALAVAHAPIVARLESLSLALGALSDEGAAALLSGQPLTHLKRLDLRHHFLSPTMAAKVESTFGGTGVDLKLGDRCRSYGNDSRRYITVSE</sequence>
<gene>
    <name evidence="1" type="ORF">Ssi02_06740</name>
</gene>
<dbReference type="InterPro" id="IPR047722">
    <property type="entry name" value="STM4015-like"/>
</dbReference>
<dbReference type="AlphaFoldDB" id="A0A919RB46"/>
<evidence type="ECO:0008006" key="3">
    <source>
        <dbReference type="Google" id="ProtNLM"/>
    </source>
</evidence>
<proteinExistence type="predicted"/>
<protein>
    <recommendedName>
        <fullName evidence="3">Leucine-rich repeat domain-containing protein</fullName>
    </recommendedName>
</protein>
<reference evidence="1" key="1">
    <citation type="submission" date="2021-01" db="EMBL/GenBank/DDBJ databases">
        <title>Whole genome shotgun sequence of Sinosporangium siamense NBRC 109515.</title>
        <authorList>
            <person name="Komaki H."/>
            <person name="Tamura T."/>
        </authorList>
    </citation>
    <scope>NUCLEOTIDE SEQUENCE</scope>
    <source>
        <strain evidence="1">NBRC 109515</strain>
    </source>
</reference>
<keyword evidence="2" id="KW-1185">Reference proteome</keyword>